<sequence length="295" mass="31728">MAAKRLAENNVAVEKAKLAQNIYGNGQVTNALKPMPNVPEGWRDVSNDEGVLKSLNLDKDALSDRQVDPDFFARIYQPEKAVFGDDMNTTLVFRGSRAPELTEGVGTTLNDVLIKGDLSGIKNVNDWFNNFSQGVGADSPYYKNAVLLGRRLQRASNIDISGHSLGGGMASAASLSSGKPAWTFNAAGLNSGTVEKYGAKIIGSTDKIQAYRVQGELLTKIQEGNTIDDVIKAKGDITSLIYKEELSMAIPDAAGVKHTLPGGTGTMLDRHGIDQAIQCIEDQKDDDIAIIRSRT</sequence>
<evidence type="ECO:0000313" key="1">
    <source>
        <dbReference type="EMBL" id="EML1470548.1"/>
    </source>
</evidence>
<dbReference type="AlphaFoldDB" id="A0AAI9GIB4"/>
<accession>A0AAI9GIB4</accession>
<dbReference type="InterPro" id="IPR029058">
    <property type="entry name" value="AB_hydrolase_fold"/>
</dbReference>
<proteinExistence type="predicted"/>
<dbReference type="SUPFAM" id="SSF53474">
    <property type="entry name" value="alpha/beta-Hydrolases"/>
    <property type="match status" value="1"/>
</dbReference>
<reference evidence="1" key="1">
    <citation type="submission" date="2024-02" db="EMBL/GenBank/DDBJ databases">
        <authorList>
            <consortium name="Clinical and Environmental Microbiology Branch: Whole genome sequencing antimicrobial resistance pathogens in the healthcare setting"/>
        </authorList>
    </citation>
    <scope>NUCLEOTIDE SEQUENCE</scope>
    <source>
        <strain evidence="1">2021DK-00143</strain>
    </source>
</reference>
<comment type="caution">
    <text evidence="1">The sequence shown here is derived from an EMBL/GenBank/DDBJ whole genome shotgun (WGS) entry which is preliminary data.</text>
</comment>
<name>A0AAI9GIB4_PLUGE</name>
<protein>
    <submittedName>
        <fullName evidence="1">Phospholipase</fullName>
    </submittedName>
</protein>
<dbReference type="EMBL" id="ABLOKC030000005">
    <property type="protein sequence ID" value="EML1470548.1"/>
    <property type="molecule type" value="Genomic_DNA"/>
</dbReference>
<gene>
    <name evidence="1" type="ORF">QEG54_001242</name>
</gene>
<organism evidence="1">
    <name type="scientific">Pluralibacter gergoviae</name>
    <name type="common">Enterobacter gergoviae</name>
    <dbReference type="NCBI Taxonomy" id="61647"/>
    <lineage>
        <taxon>Bacteria</taxon>
        <taxon>Pseudomonadati</taxon>
        <taxon>Pseudomonadota</taxon>
        <taxon>Gammaproteobacteria</taxon>
        <taxon>Enterobacterales</taxon>
        <taxon>Enterobacteriaceae</taxon>
        <taxon>Pluralibacter</taxon>
    </lineage>
</organism>
<dbReference type="Pfam" id="PF26363">
    <property type="entry name" value="Phospholipase-like"/>
    <property type="match status" value="1"/>
</dbReference>